<feature type="transmembrane region" description="Helical" evidence="2">
    <location>
        <begin position="301"/>
        <end position="320"/>
    </location>
</feature>
<dbReference type="Pfam" id="PF06912">
    <property type="entry name" value="DUF1275"/>
    <property type="match status" value="1"/>
</dbReference>
<gene>
    <name evidence="3" type="ORF">BO99DRAFT_381757</name>
</gene>
<accession>A0A2V5ILY5</accession>
<dbReference type="AlphaFoldDB" id="A0A2V5ILY5"/>
<reference evidence="3 4" key="1">
    <citation type="submission" date="2018-02" db="EMBL/GenBank/DDBJ databases">
        <title>The genomes of Aspergillus section Nigri reveals drivers in fungal speciation.</title>
        <authorList>
            <consortium name="DOE Joint Genome Institute"/>
            <person name="Vesth T.C."/>
            <person name="Nybo J."/>
            <person name="Theobald S."/>
            <person name="Brandl J."/>
            <person name="Frisvad J.C."/>
            <person name="Nielsen K.F."/>
            <person name="Lyhne E.K."/>
            <person name="Kogle M.E."/>
            <person name="Kuo A."/>
            <person name="Riley R."/>
            <person name="Clum A."/>
            <person name="Nolan M."/>
            <person name="Lipzen A."/>
            <person name="Salamov A."/>
            <person name="Henrissat B."/>
            <person name="Wiebenga A."/>
            <person name="De vries R.P."/>
            <person name="Grigoriev I.V."/>
            <person name="Mortensen U.H."/>
            <person name="Andersen M.R."/>
            <person name="Baker S.E."/>
        </authorList>
    </citation>
    <scope>NUCLEOTIDE SEQUENCE [LARGE SCALE GENOMIC DNA]</scope>
    <source>
        <strain evidence="3 4">CBS 115571</strain>
    </source>
</reference>
<dbReference type="Proteomes" id="UP000249829">
    <property type="component" value="Unassembled WGS sequence"/>
</dbReference>
<keyword evidence="2" id="KW-0812">Transmembrane</keyword>
<dbReference type="EMBL" id="KZ825122">
    <property type="protein sequence ID" value="PYI20856.1"/>
    <property type="molecule type" value="Genomic_DNA"/>
</dbReference>
<evidence type="ECO:0008006" key="5">
    <source>
        <dbReference type="Google" id="ProtNLM"/>
    </source>
</evidence>
<feature type="compositionally biased region" description="Low complexity" evidence="1">
    <location>
        <begin position="34"/>
        <end position="49"/>
    </location>
</feature>
<feature type="transmembrane region" description="Helical" evidence="2">
    <location>
        <begin position="201"/>
        <end position="223"/>
    </location>
</feature>
<evidence type="ECO:0000313" key="3">
    <source>
        <dbReference type="EMBL" id="PYI20856.1"/>
    </source>
</evidence>
<sequence length="356" mass="37610">MFQGVTNLDKTPESDIIARSQFQASGPSFRPLRTPSTPTTTTTTTTTTAPEPPVPPPMPQEPTTMPYQEFPAHERDPLLGGTRNTRNTTTTPTTTTTTPPATRLSRLHTHLTTPVSQRWTDLLLLTSYTITGLLDSTAVFIWGSFVSMQTGNTVYAGLGLAGLDGTTRWQKSLLSIGSFCTGSVLFAGIHRHARSPRARGALAGSFALQALCIAGAATITRVYRADGKKEGEGGLEWTVAVPLALVALQSSGQAVASRALGFAALTSVVLTSIYCDLFSAPVLQAQRLGAVVRSPDVWRRVGAVVGLLVGVVIGAAWARSEAGLEGALWTAIGLKALITVAWLGWRGEKVGAGLEE</sequence>
<feature type="transmembrane region" description="Helical" evidence="2">
    <location>
        <begin position="326"/>
        <end position="345"/>
    </location>
</feature>
<feature type="region of interest" description="Disordered" evidence="1">
    <location>
        <begin position="1"/>
        <end position="101"/>
    </location>
</feature>
<evidence type="ECO:0000256" key="2">
    <source>
        <dbReference type="SAM" id="Phobius"/>
    </source>
</evidence>
<protein>
    <recommendedName>
        <fullName evidence="5">DUF1275 domain protein</fullName>
    </recommendedName>
</protein>
<dbReference type="PANTHER" id="PTHR37488:SF1">
    <property type="entry name" value="DUF1275 DOMAIN PROTEIN"/>
    <property type="match status" value="1"/>
</dbReference>
<feature type="transmembrane region" description="Helical" evidence="2">
    <location>
        <begin position="122"/>
        <end position="145"/>
    </location>
</feature>
<feature type="transmembrane region" description="Helical" evidence="2">
    <location>
        <begin position="259"/>
        <end position="280"/>
    </location>
</feature>
<dbReference type="InterPro" id="IPR010699">
    <property type="entry name" value="DUF1275"/>
</dbReference>
<feature type="compositionally biased region" description="Low complexity" evidence="1">
    <location>
        <begin position="82"/>
        <end position="101"/>
    </location>
</feature>
<feature type="compositionally biased region" description="Pro residues" evidence="1">
    <location>
        <begin position="50"/>
        <end position="60"/>
    </location>
</feature>
<name>A0A2V5ILY5_ASPV1</name>
<evidence type="ECO:0000256" key="1">
    <source>
        <dbReference type="SAM" id="MobiDB-lite"/>
    </source>
</evidence>
<keyword evidence="2" id="KW-1133">Transmembrane helix</keyword>
<evidence type="ECO:0000313" key="4">
    <source>
        <dbReference type="Proteomes" id="UP000249829"/>
    </source>
</evidence>
<keyword evidence="4" id="KW-1185">Reference proteome</keyword>
<dbReference type="PANTHER" id="PTHR37488">
    <property type="entry name" value="DUF1275 DOMAIN-CONTAINING PROTEIN"/>
    <property type="match status" value="1"/>
</dbReference>
<organism evidence="3 4">
    <name type="scientific">Aspergillus violaceofuscus (strain CBS 115571)</name>
    <dbReference type="NCBI Taxonomy" id="1450538"/>
    <lineage>
        <taxon>Eukaryota</taxon>
        <taxon>Fungi</taxon>
        <taxon>Dikarya</taxon>
        <taxon>Ascomycota</taxon>
        <taxon>Pezizomycotina</taxon>
        <taxon>Eurotiomycetes</taxon>
        <taxon>Eurotiomycetidae</taxon>
        <taxon>Eurotiales</taxon>
        <taxon>Aspergillaceae</taxon>
        <taxon>Aspergillus</taxon>
    </lineage>
</organism>
<dbReference type="OMA" id="PRRKWVF"/>
<keyword evidence="2" id="KW-0472">Membrane</keyword>
<proteinExistence type="predicted"/>
<dbReference type="STRING" id="1450538.A0A2V5ILY5"/>
<feature type="transmembrane region" description="Helical" evidence="2">
    <location>
        <begin position="172"/>
        <end position="189"/>
    </location>
</feature>